<gene>
    <name evidence="2" type="ORF">TNCT_641281</name>
</gene>
<keyword evidence="1" id="KW-0732">Signal</keyword>
<name>A0A8X6KG04_TRICU</name>
<evidence type="ECO:0000313" key="2">
    <source>
        <dbReference type="EMBL" id="GFQ72619.1"/>
    </source>
</evidence>
<accession>A0A8X6KG04</accession>
<proteinExistence type="predicted"/>
<sequence>MSTWSGGNISSVIVAALLSLLFPLVYGAQAGLLESLPGDILETLVKNEPLLYGSGPEGDSKSGFKSIQDSLTDPLKILKQPKGTGVEIKVPFGTPSHHMPLLKPIPGSGKLLKAKALPLKKVAVKKAIGAKILVPKAKKVKALKVKPKVYSLKPIIHVIEKPVPVFHKVPIPKKVLIPKFYPVKKAIPVPKIIPVPFKVPVKKIIPKIVKIPKPFPVPKFVAVKKPIPIGIPYPVPKFYKVPVPKPVPYAKYIPIPIKKKVPKFIPVPVKKIIKVPKPYYVPIKVPYITTSYMKTPMVVKVPDIKKSNKFVPKPVKFGKKYIPKPTRGFGGKLDFIEPESEEVYKVKDSDSVKTNHY</sequence>
<protein>
    <recommendedName>
        <fullName evidence="4">Periaxin</fullName>
    </recommendedName>
</protein>
<dbReference type="EMBL" id="BMAO01021176">
    <property type="protein sequence ID" value="GFQ72619.1"/>
    <property type="molecule type" value="Genomic_DNA"/>
</dbReference>
<reference evidence="2" key="1">
    <citation type="submission" date="2020-07" db="EMBL/GenBank/DDBJ databases">
        <title>Multicomponent nature underlies the extraordinary mechanical properties of spider dragline silk.</title>
        <authorList>
            <person name="Kono N."/>
            <person name="Nakamura H."/>
            <person name="Mori M."/>
            <person name="Yoshida Y."/>
            <person name="Ohtoshi R."/>
            <person name="Malay A.D."/>
            <person name="Moran D.A.P."/>
            <person name="Tomita M."/>
            <person name="Numata K."/>
            <person name="Arakawa K."/>
        </authorList>
    </citation>
    <scope>NUCLEOTIDE SEQUENCE</scope>
</reference>
<keyword evidence="3" id="KW-1185">Reference proteome</keyword>
<feature type="signal peptide" evidence="1">
    <location>
        <begin position="1"/>
        <end position="27"/>
    </location>
</feature>
<evidence type="ECO:0008006" key="4">
    <source>
        <dbReference type="Google" id="ProtNLM"/>
    </source>
</evidence>
<dbReference type="OrthoDB" id="6437665at2759"/>
<comment type="caution">
    <text evidence="2">The sequence shown here is derived from an EMBL/GenBank/DDBJ whole genome shotgun (WGS) entry which is preliminary data.</text>
</comment>
<evidence type="ECO:0000313" key="3">
    <source>
        <dbReference type="Proteomes" id="UP000887116"/>
    </source>
</evidence>
<evidence type="ECO:0000256" key="1">
    <source>
        <dbReference type="SAM" id="SignalP"/>
    </source>
</evidence>
<organism evidence="2 3">
    <name type="scientific">Trichonephila clavata</name>
    <name type="common">Joro spider</name>
    <name type="synonym">Nephila clavata</name>
    <dbReference type="NCBI Taxonomy" id="2740835"/>
    <lineage>
        <taxon>Eukaryota</taxon>
        <taxon>Metazoa</taxon>
        <taxon>Ecdysozoa</taxon>
        <taxon>Arthropoda</taxon>
        <taxon>Chelicerata</taxon>
        <taxon>Arachnida</taxon>
        <taxon>Araneae</taxon>
        <taxon>Araneomorphae</taxon>
        <taxon>Entelegynae</taxon>
        <taxon>Araneoidea</taxon>
        <taxon>Nephilidae</taxon>
        <taxon>Trichonephila</taxon>
    </lineage>
</organism>
<dbReference type="Proteomes" id="UP000887116">
    <property type="component" value="Unassembled WGS sequence"/>
</dbReference>
<feature type="chain" id="PRO_5036486276" description="Periaxin" evidence="1">
    <location>
        <begin position="28"/>
        <end position="357"/>
    </location>
</feature>
<dbReference type="AlphaFoldDB" id="A0A8X6KG04"/>